<keyword evidence="1" id="KW-1133">Transmembrane helix</keyword>
<feature type="transmembrane region" description="Helical" evidence="1">
    <location>
        <begin position="33"/>
        <end position="52"/>
    </location>
</feature>
<reference evidence="2 3" key="1">
    <citation type="submission" date="2016-03" db="EMBL/GenBank/DDBJ databases">
        <title>EvidentialGene: Evidence-directed Construction of Genes on Genomes.</title>
        <authorList>
            <person name="Gilbert D.G."/>
            <person name="Choi J.-H."/>
            <person name="Mockaitis K."/>
            <person name="Colbourne J."/>
            <person name="Pfrender M."/>
        </authorList>
    </citation>
    <scope>NUCLEOTIDE SEQUENCE [LARGE SCALE GENOMIC DNA]</scope>
    <source>
        <strain evidence="2 3">Xinb3</strain>
        <tissue evidence="2">Complete organism</tissue>
    </source>
</reference>
<dbReference type="Proteomes" id="UP000076858">
    <property type="component" value="Unassembled WGS sequence"/>
</dbReference>
<dbReference type="AlphaFoldDB" id="A0A164LV63"/>
<evidence type="ECO:0000256" key="1">
    <source>
        <dbReference type="SAM" id="Phobius"/>
    </source>
</evidence>
<gene>
    <name evidence="2" type="ORF">APZ42_032809</name>
</gene>
<dbReference type="EMBL" id="LRGB01003123">
    <property type="protein sequence ID" value="KZS04463.1"/>
    <property type="molecule type" value="Genomic_DNA"/>
</dbReference>
<comment type="caution">
    <text evidence="2">The sequence shown here is derived from an EMBL/GenBank/DDBJ whole genome shotgun (WGS) entry which is preliminary data.</text>
</comment>
<evidence type="ECO:0000313" key="2">
    <source>
        <dbReference type="EMBL" id="KZS04463.1"/>
    </source>
</evidence>
<keyword evidence="1" id="KW-0812">Transmembrane</keyword>
<organism evidence="2 3">
    <name type="scientific">Daphnia magna</name>
    <dbReference type="NCBI Taxonomy" id="35525"/>
    <lineage>
        <taxon>Eukaryota</taxon>
        <taxon>Metazoa</taxon>
        <taxon>Ecdysozoa</taxon>
        <taxon>Arthropoda</taxon>
        <taxon>Crustacea</taxon>
        <taxon>Branchiopoda</taxon>
        <taxon>Diplostraca</taxon>
        <taxon>Cladocera</taxon>
        <taxon>Anomopoda</taxon>
        <taxon>Daphniidae</taxon>
        <taxon>Daphnia</taxon>
    </lineage>
</organism>
<keyword evidence="3" id="KW-1185">Reference proteome</keyword>
<evidence type="ECO:0000313" key="3">
    <source>
        <dbReference type="Proteomes" id="UP000076858"/>
    </source>
</evidence>
<protein>
    <submittedName>
        <fullName evidence="2">Uncharacterized protein</fullName>
    </submittedName>
</protein>
<keyword evidence="1" id="KW-0472">Membrane</keyword>
<proteinExistence type="predicted"/>
<name>A0A164LV63_9CRUS</name>
<sequence length="190" mass="20269">MSRSGPVHHVLLILAVDAFRAGCRPRIRTQESALFFFLLVVFFAGRVPVVLMKESGRSGGRLGGQEGRHGRIVVVGALRFVAADAHRFRLLAALVAGQLLVNSGRALAASGAIGPFAADGHVVIVRAAVVSRPFLAEPGATVVQLSLVPEERLGVGRSGGRCSRRHVRLERIEAVVLAGRRCGFHGCRRV</sequence>
<accession>A0A164LV63</accession>